<gene>
    <name evidence="1" type="ORF">ACFFLS_19340</name>
</gene>
<evidence type="ECO:0000313" key="2">
    <source>
        <dbReference type="Proteomes" id="UP001589734"/>
    </source>
</evidence>
<dbReference type="Proteomes" id="UP001589734">
    <property type="component" value="Unassembled WGS sequence"/>
</dbReference>
<evidence type="ECO:0008006" key="3">
    <source>
        <dbReference type="Google" id="ProtNLM"/>
    </source>
</evidence>
<evidence type="ECO:0000313" key="1">
    <source>
        <dbReference type="EMBL" id="MFC0079210.1"/>
    </source>
</evidence>
<comment type="caution">
    <text evidence="1">The sequence shown here is derived from an EMBL/GenBank/DDBJ whole genome shotgun (WGS) entry which is preliminary data.</text>
</comment>
<dbReference type="RefSeq" id="WP_379682478.1">
    <property type="nucleotide sequence ID" value="NZ_JBHLYW010000019.1"/>
</dbReference>
<keyword evidence="2" id="KW-1185">Reference proteome</keyword>
<reference evidence="1 2" key="1">
    <citation type="submission" date="2024-09" db="EMBL/GenBank/DDBJ databases">
        <authorList>
            <person name="Sun Q."/>
            <person name="Mori K."/>
        </authorList>
    </citation>
    <scope>NUCLEOTIDE SEQUENCE [LARGE SCALE GENOMIC DNA]</scope>
    <source>
        <strain evidence="1 2">CGMCC 1.12926</strain>
    </source>
</reference>
<accession>A0ABV6BUV3</accession>
<sequence>MNDLILQFESELKAFIEFSYNASGEQDTAKRFNETEKAVFEFVDNYLLNTPDLIAGDIERSTHTILNEFIDSKIR</sequence>
<name>A0ABV6BUV3_9FLAO</name>
<organism evidence="1 2">
    <name type="scientific">Flavobacterium procerum</name>
    <dbReference type="NCBI Taxonomy" id="1455569"/>
    <lineage>
        <taxon>Bacteria</taxon>
        <taxon>Pseudomonadati</taxon>
        <taxon>Bacteroidota</taxon>
        <taxon>Flavobacteriia</taxon>
        <taxon>Flavobacteriales</taxon>
        <taxon>Flavobacteriaceae</taxon>
        <taxon>Flavobacterium</taxon>
    </lineage>
</organism>
<dbReference type="EMBL" id="JBHLYW010000019">
    <property type="protein sequence ID" value="MFC0079210.1"/>
    <property type="molecule type" value="Genomic_DNA"/>
</dbReference>
<proteinExistence type="predicted"/>
<protein>
    <recommendedName>
        <fullName evidence="3">Colicin D immunity protein domain-containing protein</fullName>
    </recommendedName>
</protein>